<dbReference type="Proteomes" id="UP000287872">
    <property type="component" value="Unassembled WGS sequence"/>
</dbReference>
<evidence type="ECO:0000313" key="5">
    <source>
        <dbReference type="EMBL" id="GCD13072.1"/>
    </source>
</evidence>
<dbReference type="PROSITE" id="PS51186">
    <property type="entry name" value="GNAT"/>
    <property type="match status" value="1"/>
</dbReference>
<evidence type="ECO:0000256" key="2">
    <source>
        <dbReference type="ARBA" id="ARBA00023315"/>
    </source>
</evidence>
<dbReference type="InterPro" id="IPR051531">
    <property type="entry name" value="N-acetyltransferase"/>
</dbReference>
<keyword evidence="2" id="KW-0012">Acyltransferase</keyword>
<evidence type="ECO:0000256" key="1">
    <source>
        <dbReference type="ARBA" id="ARBA00022679"/>
    </source>
</evidence>
<feature type="domain" description="N-acetyltransferase" evidence="4">
    <location>
        <begin position="144"/>
        <end position="313"/>
    </location>
</feature>
<evidence type="ECO:0000313" key="6">
    <source>
        <dbReference type="Proteomes" id="UP000287872"/>
    </source>
</evidence>
<organism evidence="5 6">
    <name type="scientific">Clostridium tagluense</name>
    <dbReference type="NCBI Taxonomy" id="360422"/>
    <lineage>
        <taxon>Bacteria</taxon>
        <taxon>Bacillati</taxon>
        <taxon>Bacillota</taxon>
        <taxon>Clostridia</taxon>
        <taxon>Eubacteriales</taxon>
        <taxon>Clostridiaceae</taxon>
        <taxon>Clostridium</taxon>
    </lineage>
</organism>
<dbReference type="GeneID" id="77243957"/>
<accession>A0A401UU50</accession>
<evidence type="ECO:0000256" key="3">
    <source>
        <dbReference type="ARBA" id="ARBA00038502"/>
    </source>
</evidence>
<dbReference type="RefSeq" id="WP_125006289.1">
    <property type="nucleotide sequence ID" value="NZ_BHYK01000054.1"/>
</dbReference>
<dbReference type="PANTHER" id="PTHR43792:SF8">
    <property type="entry name" value="[RIBOSOMAL PROTEIN US5]-ALANINE N-ACETYLTRANSFERASE"/>
    <property type="match status" value="1"/>
</dbReference>
<proteinExistence type="inferred from homology"/>
<dbReference type="AlphaFoldDB" id="A0A401UU50"/>
<comment type="caution">
    <text evidence="5">The sequence shown here is derived from an EMBL/GenBank/DDBJ whole genome shotgun (WGS) entry which is preliminary data.</text>
</comment>
<evidence type="ECO:0000259" key="4">
    <source>
        <dbReference type="PROSITE" id="PS51186"/>
    </source>
</evidence>
<dbReference type="InterPro" id="IPR000182">
    <property type="entry name" value="GNAT_dom"/>
</dbReference>
<protein>
    <submittedName>
        <fullName evidence="5">GNAT family acetyltransferase</fullName>
    </submittedName>
</protein>
<dbReference type="InterPro" id="IPR016181">
    <property type="entry name" value="Acyl_CoA_acyltransferase"/>
</dbReference>
<dbReference type="GO" id="GO:0008999">
    <property type="term" value="F:protein-N-terminal-alanine acetyltransferase activity"/>
    <property type="evidence" value="ECO:0007669"/>
    <property type="project" value="TreeGrafter"/>
</dbReference>
<gene>
    <name evidence="5" type="ORF">Ctaglu_46950</name>
</gene>
<keyword evidence="6" id="KW-1185">Reference proteome</keyword>
<dbReference type="PANTHER" id="PTHR43792">
    <property type="entry name" value="GNAT FAMILY, PUTATIVE (AFU_ORTHOLOGUE AFUA_3G00765)-RELATED-RELATED"/>
    <property type="match status" value="1"/>
</dbReference>
<reference evidence="5 6" key="1">
    <citation type="submission" date="2018-11" db="EMBL/GenBank/DDBJ databases">
        <title>Genome sequencing and assembly of Clostridium tagluense strain A121.</title>
        <authorList>
            <person name="Murakami T."/>
            <person name="Segawa T."/>
            <person name="Shcherbakova V.A."/>
            <person name="Mori H."/>
            <person name="Yoshimura Y."/>
        </authorList>
    </citation>
    <scope>NUCLEOTIDE SEQUENCE [LARGE SCALE GENOMIC DNA]</scope>
    <source>
        <strain evidence="5 6">A121</strain>
    </source>
</reference>
<dbReference type="Gene3D" id="3.40.630.30">
    <property type="match status" value="2"/>
</dbReference>
<dbReference type="Pfam" id="PF13302">
    <property type="entry name" value="Acetyltransf_3"/>
    <property type="match status" value="1"/>
</dbReference>
<dbReference type="OrthoDB" id="9801656at2"/>
<dbReference type="SUPFAM" id="SSF55729">
    <property type="entry name" value="Acyl-CoA N-acyltransferases (Nat)"/>
    <property type="match status" value="1"/>
</dbReference>
<comment type="similarity">
    <text evidence="3">Belongs to the acetyltransferase family. RimJ subfamily.</text>
</comment>
<dbReference type="EMBL" id="BHYK01000054">
    <property type="protein sequence ID" value="GCD13072.1"/>
    <property type="molecule type" value="Genomic_DNA"/>
</dbReference>
<sequence>MNKGKYVSLEALKGNGREYVIKDNAYIILGRIFIIELDKQNKFCQFRLKFHRNNNESYEYLKDTLNLMLKILFKNMGINKVNVIAHETINISAFTDLGFELEGIITDSVVNKSEYQSELMFGISSFAFNRSLIEKGLEIKRINIKIRALTPGDAEDVLDYYLRNREFLRRFEPSRDEGFYTIDSQKRTLTESYKQFLRGTGVNLGIYSSNKLIGKIRISNIVMGVFKNAFIGYSLDENEQGKGYMKEAVKLVVEYAFEELELHRIEATTLIDNEKSQRVLINSGFKELGISEKYLYINGEWRDHMVFYKVKDS</sequence>
<dbReference type="GO" id="GO:0005737">
    <property type="term" value="C:cytoplasm"/>
    <property type="evidence" value="ECO:0007669"/>
    <property type="project" value="TreeGrafter"/>
</dbReference>
<name>A0A401UU50_9CLOT</name>
<keyword evidence="1 5" id="KW-0808">Transferase</keyword>